<dbReference type="EMBL" id="JAJLJH010000001">
    <property type="protein sequence ID" value="MCK9685799.1"/>
    <property type="molecule type" value="Genomic_DNA"/>
</dbReference>
<protein>
    <recommendedName>
        <fullName evidence="1 2">Protein ApaG</fullName>
    </recommendedName>
</protein>
<proteinExistence type="inferred from homology"/>
<dbReference type="PANTHER" id="PTHR14289:SF16">
    <property type="entry name" value="POLYMERASE DELTA-INTERACTING PROTEIN 2"/>
    <property type="match status" value="1"/>
</dbReference>
<dbReference type="NCBIfam" id="NF003967">
    <property type="entry name" value="PRK05461.1"/>
    <property type="match status" value="1"/>
</dbReference>
<dbReference type="Pfam" id="PF04379">
    <property type="entry name" value="DUF525"/>
    <property type="match status" value="1"/>
</dbReference>
<name>A0A9X1YGC6_9BURK</name>
<dbReference type="GO" id="GO:0070987">
    <property type="term" value="P:error-free translesion synthesis"/>
    <property type="evidence" value="ECO:0007669"/>
    <property type="project" value="TreeGrafter"/>
</dbReference>
<dbReference type="Gene3D" id="2.60.40.1470">
    <property type="entry name" value="ApaG domain"/>
    <property type="match status" value="1"/>
</dbReference>
<evidence type="ECO:0000259" key="3">
    <source>
        <dbReference type="PROSITE" id="PS51087"/>
    </source>
</evidence>
<evidence type="ECO:0000313" key="5">
    <source>
        <dbReference type="Proteomes" id="UP001139353"/>
    </source>
</evidence>
<dbReference type="InterPro" id="IPR023065">
    <property type="entry name" value="Uncharacterised_ApaG"/>
</dbReference>
<dbReference type="AlphaFoldDB" id="A0A9X1YGC6"/>
<dbReference type="Proteomes" id="UP001139353">
    <property type="component" value="Unassembled WGS sequence"/>
</dbReference>
<evidence type="ECO:0000256" key="2">
    <source>
        <dbReference type="HAMAP-Rule" id="MF_00791"/>
    </source>
</evidence>
<accession>A0A9X1YGC6</accession>
<comment type="caution">
    <text evidence="4">The sequence shown here is derived from an EMBL/GenBank/DDBJ whole genome shotgun (WGS) entry which is preliminary data.</text>
</comment>
<evidence type="ECO:0000256" key="1">
    <source>
        <dbReference type="ARBA" id="ARBA00017693"/>
    </source>
</evidence>
<dbReference type="InterPro" id="IPR007474">
    <property type="entry name" value="ApaG_domain"/>
</dbReference>
<dbReference type="InterPro" id="IPR036767">
    <property type="entry name" value="ApaG_sf"/>
</dbReference>
<feature type="domain" description="ApaG" evidence="3">
    <location>
        <begin position="1"/>
        <end position="124"/>
    </location>
</feature>
<dbReference type="RefSeq" id="WP_275681790.1">
    <property type="nucleotide sequence ID" value="NZ_JAJLJH010000001.1"/>
</dbReference>
<keyword evidence="5" id="KW-1185">Reference proteome</keyword>
<reference evidence="4" key="1">
    <citation type="submission" date="2021-11" db="EMBL/GenBank/DDBJ databases">
        <title>BS-T2-15 a new species belonging to the Comamonadaceae family isolated from the soil of a French oak forest.</title>
        <authorList>
            <person name="Mieszkin S."/>
            <person name="Alain K."/>
        </authorList>
    </citation>
    <scope>NUCLEOTIDE SEQUENCE</scope>
    <source>
        <strain evidence="4">BS-T2-15</strain>
    </source>
</reference>
<dbReference type="SUPFAM" id="SSF110069">
    <property type="entry name" value="ApaG-like"/>
    <property type="match status" value="1"/>
</dbReference>
<dbReference type="PROSITE" id="PS51087">
    <property type="entry name" value="APAG"/>
    <property type="match status" value="1"/>
</dbReference>
<evidence type="ECO:0000313" key="4">
    <source>
        <dbReference type="EMBL" id="MCK9685799.1"/>
    </source>
</evidence>
<sequence>MPRPELRCSVVTRFLPDQSSAQEDLYAFAYTITIHNTGEVTAQVIGRHWVITHGSGEVEEVRGLGVVGQQPLLKPGEQFEYTSWTRITTPRGSMRGEFYCMTDEAEAFETPIEAFPLAIAQALH</sequence>
<gene>
    <name evidence="2 4" type="primary">apaG</name>
    <name evidence="4" type="ORF">LPC04_08775</name>
</gene>
<dbReference type="HAMAP" id="MF_00791">
    <property type="entry name" value="ApaG"/>
    <property type="match status" value="1"/>
</dbReference>
<dbReference type="PANTHER" id="PTHR14289">
    <property type="entry name" value="F-BOX ONLY PROTEIN 3"/>
    <property type="match status" value="1"/>
</dbReference>
<organism evidence="4 5">
    <name type="scientific">Scleromatobacter humisilvae</name>
    <dbReference type="NCBI Taxonomy" id="2897159"/>
    <lineage>
        <taxon>Bacteria</taxon>
        <taxon>Pseudomonadati</taxon>
        <taxon>Pseudomonadota</taxon>
        <taxon>Betaproteobacteria</taxon>
        <taxon>Burkholderiales</taxon>
        <taxon>Sphaerotilaceae</taxon>
        <taxon>Scleromatobacter</taxon>
    </lineage>
</organism>